<reference evidence="2" key="1">
    <citation type="journal article" date="2023" name="Nat. Plants">
        <title>Single-cell RNA sequencing provides a high-resolution roadmap for understanding the multicellular compartmentation of specialized metabolism.</title>
        <authorList>
            <person name="Sun S."/>
            <person name="Shen X."/>
            <person name="Li Y."/>
            <person name="Li Y."/>
            <person name="Wang S."/>
            <person name="Li R."/>
            <person name="Zhang H."/>
            <person name="Shen G."/>
            <person name="Guo B."/>
            <person name="Wei J."/>
            <person name="Xu J."/>
            <person name="St-Pierre B."/>
            <person name="Chen S."/>
            <person name="Sun C."/>
        </authorList>
    </citation>
    <scope>NUCLEOTIDE SEQUENCE [LARGE SCALE GENOMIC DNA]</scope>
</reference>
<organism evidence="1 2">
    <name type="scientific">Catharanthus roseus</name>
    <name type="common">Madagascar periwinkle</name>
    <name type="synonym">Vinca rosea</name>
    <dbReference type="NCBI Taxonomy" id="4058"/>
    <lineage>
        <taxon>Eukaryota</taxon>
        <taxon>Viridiplantae</taxon>
        <taxon>Streptophyta</taxon>
        <taxon>Embryophyta</taxon>
        <taxon>Tracheophyta</taxon>
        <taxon>Spermatophyta</taxon>
        <taxon>Magnoliopsida</taxon>
        <taxon>eudicotyledons</taxon>
        <taxon>Gunneridae</taxon>
        <taxon>Pentapetalae</taxon>
        <taxon>asterids</taxon>
        <taxon>lamiids</taxon>
        <taxon>Gentianales</taxon>
        <taxon>Apocynaceae</taxon>
        <taxon>Rauvolfioideae</taxon>
        <taxon>Vinceae</taxon>
        <taxon>Catharanthinae</taxon>
        <taxon>Catharanthus</taxon>
    </lineage>
</organism>
<dbReference type="EMBL" id="CM044703">
    <property type="protein sequence ID" value="KAI5672794.1"/>
    <property type="molecule type" value="Genomic_DNA"/>
</dbReference>
<proteinExistence type="predicted"/>
<comment type="caution">
    <text evidence="1">The sequence shown here is derived from an EMBL/GenBank/DDBJ whole genome shotgun (WGS) entry which is preliminary data.</text>
</comment>
<protein>
    <submittedName>
        <fullName evidence="1">Uncharacterized protein</fullName>
    </submittedName>
</protein>
<dbReference type="Proteomes" id="UP001060085">
    <property type="component" value="Linkage Group LG03"/>
</dbReference>
<evidence type="ECO:0000313" key="1">
    <source>
        <dbReference type="EMBL" id="KAI5672794.1"/>
    </source>
</evidence>
<name>A0ACC0BJJ1_CATRO</name>
<accession>A0ACC0BJJ1</accession>
<sequence length="142" mass="16993">MYRVHLSSRAATHILAIMQERFIGPYHHWFEILSDIHGMWWGEFQVNESNIVEKICMGPDITHDQDEACTEGQEQMMKYWESPKYNAFCERNKRKKNEGRGGWGVRKHTCSSISFTEHQFKRQVDLTKRFSKSRHLEELHKH</sequence>
<gene>
    <name evidence="1" type="ORF">M9H77_13158</name>
</gene>
<keyword evidence="2" id="KW-1185">Reference proteome</keyword>
<evidence type="ECO:0000313" key="2">
    <source>
        <dbReference type="Proteomes" id="UP001060085"/>
    </source>
</evidence>